<dbReference type="InterPro" id="IPR052534">
    <property type="entry name" value="Extracell_DNA_Util/SecSys_Comp"/>
</dbReference>
<feature type="coiled-coil region" evidence="1">
    <location>
        <begin position="47"/>
        <end position="91"/>
    </location>
</feature>
<protein>
    <submittedName>
        <fullName evidence="3">Tfp pilus assembly protein PilN</fullName>
    </submittedName>
</protein>
<dbReference type="InterPro" id="IPR007813">
    <property type="entry name" value="PilN"/>
</dbReference>
<name>L0GUH3_9GAMM</name>
<dbReference type="AlphaFoldDB" id="L0GUH3"/>
<evidence type="ECO:0000313" key="4">
    <source>
        <dbReference type="Proteomes" id="UP000010816"/>
    </source>
</evidence>
<dbReference type="PATRIC" id="fig|765912.4.peg.82"/>
<dbReference type="PANTHER" id="PTHR40278:SF2">
    <property type="entry name" value="TYPE IV PILUS INNER MEMBRANE COMPONENT PILN"/>
    <property type="match status" value="1"/>
</dbReference>
<keyword evidence="2" id="KW-0472">Membrane</keyword>
<sequence>MARINLLPWREERREQRRREFLIIVSVAVAATLLVGIVSHLQIEHMIGNQQARNAYLQQEIAQLNRQIREIQELEETKAKLLARMDVIQQLQRSRPEIVHLFDELVATVPEGVYLTSANQKGRAVVLEGRAQSNARVSAFMRNVEASDWVGKPVLLLIENKEKTGDGLSRFRLRLEQRRPKGQDADTAA</sequence>
<reference evidence="3 4" key="1">
    <citation type="submission" date="2011-09" db="EMBL/GenBank/DDBJ databases">
        <title>Complete sequence of chromosome of Thioflavicoccus mobilis 8321.</title>
        <authorList>
            <consortium name="US DOE Joint Genome Institute"/>
            <person name="Lucas S."/>
            <person name="Han J."/>
            <person name="Lapidus A."/>
            <person name="Cheng J.-F."/>
            <person name="Goodwin L."/>
            <person name="Pitluck S."/>
            <person name="Peters L."/>
            <person name="Ovchinnikova G."/>
            <person name="Lu M."/>
            <person name="Detter J.C."/>
            <person name="Han C."/>
            <person name="Tapia R."/>
            <person name="Land M."/>
            <person name="Hauser L."/>
            <person name="Kyrpides N."/>
            <person name="Ivanova N."/>
            <person name="Pagani I."/>
            <person name="Vogl K."/>
            <person name="Liu Z."/>
            <person name="Imhoff J."/>
            <person name="Thiel V."/>
            <person name="Frigaard N.-U."/>
            <person name="Bryant D."/>
            <person name="Woyke T."/>
        </authorList>
    </citation>
    <scope>NUCLEOTIDE SEQUENCE [LARGE SCALE GENOMIC DNA]</scope>
    <source>
        <strain evidence="3 4">8321</strain>
    </source>
</reference>
<dbReference type="PANTHER" id="PTHR40278">
    <property type="entry name" value="DNA UTILIZATION PROTEIN HOFN"/>
    <property type="match status" value="1"/>
</dbReference>
<accession>L0GUH3</accession>
<feature type="transmembrane region" description="Helical" evidence="2">
    <location>
        <begin position="21"/>
        <end position="41"/>
    </location>
</feature>
<keyword evidence="2" id="KW-0812">Transmembrane</keyword>
<dbReference type="GO" id="GO:0043683">
    <property type="term" value="P:type IV pilus assembly"/>
    <property type="evidence" value="ECO:0007669"/>
    <property type="project" value="TreeGrafter"/>
</dbReference>
<organism evidence="3 4">
    <name type="scientific">Thioflavicoccus mobilis 8321</name>
    <dbReference type="NCBI Taxonomy" id="765912"/>
    <lineage>
        <taxon>Bacteria</taxon>
        <taxon>Pseudomonadati</taxon>
        <taxon>Pseudomonadota</taxon>
        <taxon>Gammaproteobacteria</taxon>
        <taxon>Chromatiales</taxon>
        <taxon>Chromatiaceae</taxon>
        <taxon>Thioflavicoccus</taxon>
    </lineage>
</organism>
<dbReference type="HOGENOM" id="CLU_081304_1_2_6"/>
<gene>
    <name evidence="3" type="ORF">Thimo_0084</name>
</gene>
<dbReference type="Pfam" id="PF05137">
    <property type="entry name" value="PilN"/>
    <property type="match status" value="1"/>
</dbReference>
<evidence type="ECO:0000313" key="3">
    <source>
        <dbReference type="EMBL" id="AGA88959.1"/>
    </source>
</evidence>
<keyword evidence="1" id="KW-0175">Coiled coil</keyword>
<dbReference type="RefSeq" id="WP_015279109.1">
    <property type="nucleotide sequence ID" value="NC_019940.1"/>
</dbReference>
<proteinExistence type="predicted"/>
<dbReference type="EMBL" id="CP003051">
    <property type="protein sequence ID" value="AGA88959.1"/>
    <property type="molecule type" value="Genomic_DNA"/>
</dbReference>
<dbReference type="OrthoDB" id="5296173at2"/>
<dbReference type="STRING" id="765912.Thimo_0084"/>
<keyword evidence="4" id="KW-1185">Reference proteome</keyword>
<dbReference type="Proteomes" id="UP000010816">
    <property type="component" value="Chromosome"/>
</dbReference>
<keyword evidence="2" id="KW-1133">Transmembrane helix</keyword>
<evidence type="ECO:0000256" key="1">
    <source>
        <dbReference type="SAM" id="Coils"/>
    </source>
</evidence>
<dbReference type="KEGG" id="tmb:Thimo_0084"/>
<evidence type="ECO:0000256" key="2">
    <source>
        <dbReference type="SAM" id="Phobius"/>
    </source>
</evidence>
<dbReference type="eggNOG" id="COG3166">
    <property type="taxonomic scope" value="Bacteria"/>
</dbReference>
<dbReference type="GO" id="GO:0043107">
    <property type="term" value="P:type IV pilus-dependent motility"/>
    <property type="evidence" value="ECO:0007669"/>
    <property type="project" value="TreeGrafter"/>
</dbReference>